<dbReference type="PANTHER" id="PTHR42812">
    <property type="entry name" value="BETA-XYLOSIDASE"/>
    <property type="match status" value="1"/>
</dbReference>
<dbReference type="PANTHER" id="PTHR42812:SF12">
    <property type="entry name" value="BETA-XYLOSIDASE-RELATED"/>
    <property type="match status" value="1"/>
</dbReference>
<keyword evidence="2 4" id="KW-0378">Hydrolase</keyword>
<dbReference type="SUPFAM" id="SSF75005">
    <property type="entry name" value="Arabinanase/levansucrase/invertase"/>
    <property type="match status" value="1"/>
</dbReference>
<dbReference type="RefSeq" id="WP_022859008.1">
    <property type="nucleotide sequence ID" value="NZ_JGZB01000004.1"/>
</dbReference>
<dbReference type="AlphaFoldDB" id="A0A087BBN0"/>
<evidence type="ECO:0000313" key="6">
    <source>
        <dbReference type="Proteomes" id="UP000029052"/>
    </source>
</evidence>
<name>A0A087BBN0_9BIFI</name>
<sequence length="578" mass="64762">MESLNTFTITNPAIRGMAPDPSWIWDGDLDCAVLVNSSFNTVPGLPIHTSRELDCWQNVGFAIDENMAARLFLPFVQDSGGAYAPTIRKIRGQYVIACTIARLQDDEARAAGVDEAELERCLRANGNFVLTASSLEGPWNGPFWIEGAEGIDPDIFEDANGDVFWTQTRPAHNPQWEQQTEVWTCRIDPQTWRFVDMLDDLSQSEPCKTVLWRGSMIGAVWCEGPHLYRMGEWVYLMTAEGGTSRDHSEMIMRAHVGGGLHAAIDRWHDEYGACRTQDGDAVLCETVRMFATNPKNPFITHRNLSNMAPVQCVGHADLMHHPRYGWWLACLGVRESVLETGASWNYVGRETFLAPVAWQVDPSCNVPPREPLMPSHEDTLGWPVLRGSLGRLPDTLTIERASGELVEASVDADESKLQLLDWDAQHIDDSRTLALPTVPNMRYVRMDRLNMAMAVPQGKSVSLYEDSGHYVECLWDPSESLVRWKLVADHWVDDRSYTWGDESSPYEEPMIPVVMLAYSTLYLGALPSRVWNECVAAEHGCTVACVARELDVFGQANAQFLSTEWSQSFTGCLLGVEQ</sequence>
<dbReference type="STRING" id="1692.BMAGN_0392"/>
<dbReference type="EMBL" id="JGZB01000004">
    <property type="protein sequence ID" value="KFI68430.1"/>
    <property type="molecule type" value="Genomic_DNA"/>
</dbReference>
<keyword evidence="6" id="KW-1185">Reference proteome</keyword>
<dbReference type="Proteomes" id="UP000029052">
    <property type="component" value="Unassembled WGS sequence"/>
</dbReference>
<dbReference type="InterPro" id="IPR051795">
    <property type="entry name" value="Glycosyl_Hydrlase_43"/>
</dbReference>
<dbReference type="Pfam" id="PF04616">
    <property type="entry name" value="Glyco_hydro_43"/>
    <property type="match status" value="1"/>
</dbReference>
<accession>A0A087BBN0</accession>
<dbReference type="GO" id="GO:0005975">
    <property type="term" value="P:carbohydrate metabolic process"/>
    <property type="evidence" value="ECO:0007669"/>
    <property type="project" value="InterPro"/>
</dbReference>
<evidence type="ECO:0000256" key="2">
    <source>
        <dbReference type="ARBA" id="ARBA00022801"/>
    </source>
</evidence>
<keyword evidence="3 4" id="KW-0326">Glycosidase</keyword>
<protein>
    <submittedName>
        <fullName evidence="5">Alpha-L-arabinofuranosidase</fullName>
        <ecNumber evidence="5">3.2.1.37</ecNumber>
        <ecNumber evidence="5">3.2.1.55</ecNumber>
    </submittedName>
</protein>
<gene>
    <name evidence="5" type="ORF">BMAGN_0392</name>
</gene>
<reference evidence="5 6" key="1">
    <citation type="submission" date="2014-03" db="EMBL/GenBank/DDBJ databases">
        <title>Genomics of Bifidobacteria.</title>
        <authorList>
            <person name="Ventura M."/>
            <person name="Milani C."/>
            <person name="Lugli G.A."/>
        </authorList>
    </citation>
    <scope>NUCLEOTIDE SEQUENCE [LARGE SCALE GENOMIC DNA]</scope>
    <source>
        <strain evidence="5 6">LMG 11591</strain>
    </source>
</reference>
<dbReference type="EC" id="3.2.1.55" evidence="5"/>
<comment type="caution">
    <text evidence="5">The sequence shown here is derived from an EMBL/GenBank/DDBJ whole genome shotgun (WGS) entry which is preliminary data.</text>
</comment>
<evidence type="ECO:0000313" key="5">
    <source>
        <dbReference type="EMBL" id="KFI68430.1"/>
    </source>
</evidence>
<evidence type="ECO:0000256" key="1">
    <source>
        <dbReference type="ARBA" id="ARBA00009865"/>
    </source>
</evidence>
<proteinExistence type="inferred from homology"/>
<dbReference type="eggNOG" id="COG3507">
    <property type="taxonomic scope" value="Bacteria"/>
</dbReference>
<dbReference type="EC" id="3.2.1.37" evidence="5"/>
<dbReference type="GO" id="GO:0046556">
    <property type="term" value="F:alpha-L-arabinofuranosidase activity"/>
    <property type="evidence" value="ECO:0007669"/>
    <property type="project" value="UniProtKB-EC"/>
</dbReference>
<dbReference type="InterPro" id="IPR006710">
    <property type="entry name" value="Glyco_hydro_43"/>
</dbReference>
<dbReference type="InterPro" id="IPR023296">
    <property type="entry name" value="Glyco_hydro_beta-prop_sf"/>
</dbReference>
<evidence type="ECO:0000256" key="3">
    <source>
        <dbReference type="ARBA" id="ARBA00023295"/>
    </source>
</evidence>
<dbReference type="Gene3D" id="2.115.10.20">
    <property type="entry name" value="Glycosyl hydrolase domain, family 43"/>
    <property type="match status" value="1"/>
</dbReference>
<dbReference type="GO" id="GO:0009044">
    <property type="term" value="F:xylan 1,4-beta-xylosidase activity"/>
    <property type="evidence" value="ECO:0007669"/>
    <property type="project" value="UniProtKB-EC"/>
</dbReference>
<evidence type="ECO:0000256" key="4">
    <source>
        <dbReference type="RuleBase" id="RU361187"/>
    </source>
</evidence>
<organism evidence="5 6">
    <name type="scientific">Bifidobacterium magnum</name>
    <dbReference type="NCBI Taxonomy" id="1692"/>
    <lineage>
        <taxon>Bacteria</taxon>
        <taxon>Bacillati</taxon>
        <taxon>Actinomycetota</taxon>
        <taxon>Actinomycetes</taxon>
        <taxon>Bifidobacteriales</taxon>
        <taxon>Bifidobacteriaceae</taxon>
        <taxon>Bifidobacterium</taxon>
    </lineage>
</organism>
<comment type="similarity">
    <text evidence="1 4">Belongs to the glycosyl hydrolase 43 family.</text>
</comment>